<dbReference type="PROSITE" id="PS00138">
    <property type="entry name" value="SUBTILASE_SER"/>
    <property type="match status" value="1"/>
</dbReference>
<evidence type="ECO:0000256" key="7">
    <source>
        <dbReference type="PROSITE-ProRule" id="PRU01240"/>
    </source>
</evidence>
<dbReference type="InterPro" id="IPR008969">
    <property type="entry name" value="CarboxyPept-like_regulatory"/>
</dbReference>
<dbReference type="Gene3D" id="2.10.270.10">
    <property type="entry name" value="Cholin Binding"/>
    <property type="match status" value="3"/>
</dbReference>
<comment type="caution">
    <text evidence="10">The sequence shown here is derived from an EMBL/GenBank/DDBJ whole genome shotgun (WGS) entry which is preliminary data.</text>
</comment>
<dbReference type="Gene3D" id="3.40.50.200">
    <property type="entry name" value="Peptidase S8/S53 domain"/>
    <property type="match status" value="1"/>
</dbReference>
<dbReference type="Pfam" id="PF05922">
    <property type="entry name" value="Inhibitor_I9"/>
    <property type="match status" value="1"/>
</dbReference>
<dbReference type="Pfam" id="PF01473">
    <property type="entry name" value="Choline_bind_1"/>
    <property type="match status" value="2"/>
</dbReference>
<feature type="repeat" description="Cell wall-binding" evidence="6">
    <location>
        <begin position="1160"/>
        <end position="1179"/>
    </location>
</feature>
<protein>
    <submittedName>
        <fullName evidence="10">S8 family serine peptidase</fullName>
    </submittedName>
</protein>
<dbReference type="InterPro" id="IPR013783">
    <property type="entry name" value="Ig-like_fold"/>
</dbReference>
<dbReference type="PROSITE" id="PS51170">
    <property type="entry name" value="CW"/>
    <property type="match status" value="7"/>
</dbReference>
<evidence type="ECO:0000313" key="11">
    <source>
        <dbReference type="Proteomes" id="UP001367922"/>
    </source>
</evidence>
<keyword evidence="2 7" id="KW-0645">Protease</keyword>
<feature type="repeat" description="Cell wall-binding" evidence="6">
    <location>
        <begin position="1140"/>
        <end position="1159"/>
    </location>
</feature>
<feature type="repeat" description="Cell wall-binding" evidence="6">
    <location>
        <begin position="1120"/>
        <end position="1139"/>
    </location>
</feature>
<evidence type="ECO:0000259" key="9">
    <source>
        <dbReference type="Pfam" id="PF05922"/>
    </source>
</evidence>
<comment type="similarity">
    <text evidence="1 7">Belongs to the peptidase S8 family.</text>
</comment>
<name>A0ABU8FY33_9BACI</name>
<evidence type="ECO:0000256" key="1">
    <source>
        <dbReference type="ARBA" id="ARBA00011073"/>
    </source>
</evidence>
<dbReference type="InterPro" id="IPR000209">
    <property type="entry name" value="Peptidase_S8/S53_dom"/>
</dbReference>
<dbReference type="Pfam" id="PF00082">
    <property type="entry name" value="Peptidase_S8"/>
    <property type="match status" value="1"/>
</dbReference>
<dbReference type="InterPro" id="IPR051048">
    <property type="entry name" value="Peptidase_S8/S53_subtilisin"/>
</dbReference>
<evidence type="ECO:0000256" key="5">
    <source>
        <dbReference type="ARBA" id="ARBA00022825"/>
    </source>
</evidence>
<dbReference type="InterPro" id="IPR036852">
    <property type="entry name" value="Peptidase_S8/S53_dom_sf"/>
</dbReference>
<keyword evidence="11" id="KW-1185">Reference proteome</keyword>
<dbReference type="Pfam" id="PF19127">
    <property type="entry name" value="Choline_bind_3"/>
    <property type="match status" value="2"/>
</dbReference>
<reference evidence="10 11" key="1">
    <citation type="submission" date="2024-01" db="EMBL/GenBank/DDBJ databases">
        <title>Seven novel Bacillus-like species.</title>
        <authorList>
            <person name="Liu G."/>
        </authorList>
    </citation>
    <scope>NUCLEOTIDE SEQUENCE [LARGE SCALE GENOMIC DNA]</scope>
    <source>
        <strain evidence="10 11">FJAT-53711</strain>
    </source>
</reference>
<feature type="active site" description="Charge relay system" evidence="7">
    <location>
        <position position="446"/>
    </location>
</feature>
<feature type="domain" description="Inhibitor I9" evidence="9">
    <location>
        <begin position="69"/>
        <end position="177"/>
    </location>
</feature>
<evidence type="ECO:0000313" key="10">
    <source>
        <dbReference type="EMBL" id="MEI4830926.1"/>
    </source>
</evidence>
<dbReference type="Proteomes" id="UP001367922">
    <property type="component" value="Unassembled WGS sequence"/>
</dbReference>
<feature type="active site" description="Charge relay system" evidence="7">
    <location>
        <position position="222"/>
    </location>
</feature>
<feature type="repeat" description="Cell wall-binding" evidence="6">
    <location>
        <begin position="1100"/>
        <end position="1119"/>
    </location>
</feature>
<dbReference type="InterPro" id="IPR023828">
    <property type="entry name" value="Peptidase_S8_Ser-AS"/>
</dbReference>
<feature type="domain" description="Peptidase S8/S53" evidence="8">
    <location>
        <begin position="213"/>
        <end position="498"/>
    </location>
</feature>
<dbReference type="InterPro" id="IPR015500">
    <property type="entry name" value="Peptidase_S8_subtilisin-rel"/>
</dbReference>
<dbReference type="SUPFAM" id="SSF49464">
    <property type="entry name" value="Carboxypeptidase regulatory domain-like"/>
    <property type="match status" value="2"/>
</dbReference>
<dbReference type="PANTHER" id="PTHR43399:SF4">
    <property type="entry name" value="CELL WALL-ASSOCIATED PROTEASE"/>
    <property type="match status" value="1"/>
</dbReference>
<proteinExistence type="inferred from homology"/>
<organism evidence="10 11">
    <name type="scientific">Bacillus yunxiaonensis</name>
    <dbReference type="NCBI Taxonomy" id="3127665"/>
    <lineage>
        <taxon>Bacteria</taxon>
        <taxon>Bacillati</taxon>
        <taxon>Bacillota</taxon>
        <taxon>Bacilli</taxon>
        <taxon>Bacillales</taxon>
        <taxon>Bacillaceae</taxon>
        <taxon>Bacillus</taxon>
    </lineage>
</organism>
<sequence length="1181" mass="129857">MKRKKQHHMRLFSIVAALIMIFSLLTPGLANAELIERSSRYVNDSETAAKEKMSNRLLAKFEKDDRVTFLIKFKEKADTTKAIKQTKAIAKKEKLSANKEKFMQRSAVVSELKATAHEEQQNVVKYLEQEVHRGNVESFKSYFIVNGMAVTATKEVAKKIAAFSAVEKVLPNETRQLFVSTTKENSLNSNLANVEWNIERVGAPALWEKGINGTGVVVASIDSGVQWDHPALKEKYRGYNAATGEVNHDFNWFDATAGRSVPYDDLAHGTHVTGTMVGSEPDGSNKIGIAPGAKWIAVKAFSETSGSDANLLAAAEWILAPTDSKGNTRVDMAPDVVNNSWGGGPGLDEWYRDVVKEWRNAGIFPTFSAGNTSMTNNGGPGSVANPANYPEAFAVGATDSNDIVGDFSLRGPSPYGEIKPDISAPGANIRSSIPRSDYEGGWDGTSMAAPAVSAIVALLYEVDASLSVDKIEEILIKTATPLTDKEYRESPNDGYGYGLVNAYNAVSSIREGLGILEGKVVQTNEDSDLPIRGKVSVLESRQYVNTNPENGAYKLAHAIGNYTVQAEAYGYQSKQQSVTFEKDKVLQADFTLKEIPKGTVSGVITDEKSGEAVEGVTLLLIEDANIAPVSTDKDGRYTLTAYEGTYTLRAMRSGYHSQDVKITINGDCHVDIDLKPFFTYPGGEIGYDNGIVDAASMYFGGGAGWAVKMSLPKDKKSAIVTDGVFRFKNKKYSDTVGTEFSVEVWDASGSNGLPGKKLAGPITAEAVLDDWTVVDLRDYNIKVDGDFYMVYVQTLNYPIALGLATDNGNPYMERSYQYLDGEFYPAFVEDGNYMIRARVSYEVDTPVITSPKHDEVFKDENIIVEGTASPTTTIKLMNNNKELGTAKVSDDGKFTIPTKMTEGENKLVAVSMLNGKLTGESDPVTVSLIKEKPVIKDLKPATDQNVFPGEKVEISFQSNVIGGEANFEVKLPAQKNAQSSSKNKMEEVEPGVYKGVWTVPDVKIQNAIIEVELTDADGNRVTQEAQGKLTINQPEVEEVKTGWNFENGNWYYYDNKGSKVTGWKNVDAKWYYLDKSGAMQTGWLKEGAKWYYLDKSGAMQTDWLKEGAKWYYLDKSGAMQTGWLKEGAKWYYLDKSGAMQTGWLKEGAKWYYLDKSGVMQTGWVTISGKRYFFNSSGVWVK</sequence>
<dbReference type="RefSeq" id="WP_336483038.1">
    <property type="nucleotide sequence ID" value="NZ_JBAWSV010000005.1"/>
</dbReference>
<dbReference type="PANTHER" id="PTHR43399">
    <property type="entry name" value="SUBTILISIN-RELATED"/>
    <property type="match status" value="1"/>
</dbReference>
<feature type="repeat" description="Cell wall-binding" evidence="6">
    <location>
        <begin position="1060"/>
        <end position="1079"/>
    </location>
</feature>
<dbReference type="Pfam" id="PF13620">
    <property type="entry name" value="CarboxypepD_reg"/>
    <property type="match status" value="1"/>
</dbReference>
<dbReference type="InterPro" id="IPR022398">
    <property type="entry name" value="Peptidase_S8_His-AS"/>
</dbReference>
<dbReference type="InterPro" id="IPR018337">
    <property type="entry name" value="Cell_wall/Cho-bd_repeat"/>
</dbReference>
<keyword evidence="3" id="KW-0677">Repeat</keyword>
<evidence type="ECO:0000259" key="8">
    <source>
        <dbReference type="Pfam" id="PF00082"/>
    </source>
</evidence>
<dbReference type="PROSITE" id="PS51892">
    <property type="entry name" value="SUBTILASE"/>
    <property type="match status" value="1"/>
</dbReference>
<dbReference type="SUPFAM" id="SSF52743">
    <property type="entry name" value="Subtilisin-like"/>
    <property type="match status" value="1"/>
</dbReference>
<dbReference type="InterPro" id="IPR033857">
    <property type="entry name" value="Bacillopeptidase_F"/>
</dbReference>
<keyword evidence="4 7" id="KW-0378">Hydrolase</keyword>
<evidence type="ECO:0000256" key="4">
    <source>
        <dbReference type="ARBA" id="ARBA00022801"/>
    </source>
</evidence>
<feature type="repeat" description="Cell wall-binding" evidence="6">
    <location>
        <begin position="1080"/>
        <end position="1099"/>
    </location>
</feature>
<evidence type="ECO:0000256" key="6">
    <source>
        <dbReference type="PROSITE-ProRule" id="PRU00591"/>
    </source>
</evidence>
<evidence type="ECO:0000256" key="3">
    <source>
        <dbReference type="ARBA" id="ARBA00022737"/>
    </source>
</evidence>
<dbReference type="PROSITE" id="PS00137">
    <property type="entry name" value="SUBTILASE_HIS"/>
    <property type="match status" value="1"/>
</dbReference>
<keyword evidence="5 7" id="KW-0720">Serine protease</keyword>
<gene>
    <name evidence="10" type="ORF">WAX78_15865</name>
</gene>
<dbReference type="SUPFAM" id="SSF69360">
    <property type="entry name" value="Cell wall binding repeat"/>
    <property type="match status" value="1"/>
</dbReference>
<dbReference type="PRINTS" id="PR00723">
    <property type="entry name" value="SUBTILISIN"/>
</dbReference>
<accession>A0ABU8FY33</accession>
<evidence type="ECO:0000256" key="2">
    <source>
        <dbReference type="ARBA" id="ARBA00022670"/>
    </source>
</evidence>
<feature type="active site" description="Charge relay system" evidence="7">
    <location>
        <position position="268"/>
    </location>
</feature>
<dbReference type="InterPro" id="IPR010259">
    <property type="entry name" value="S8pro/Inhibitor_I9"/>
</dbReference>
<dbReference type="Gene3D" id="2.60.40.10">
    <property type="entry name" value="Immunoglobulins"/>
    <property type="match status" value="1"/>
</dbReference>
<dbReference type="CDD" id="cd07481">
    <property type="entry name" value="Peptidases_S8_BacillopeptidaseF-like"/>
    <property type="match status" value="1"/>
</dbReference>
<dbReference type="EMBL" id="JBAWSV010000005">
    <property type="protein sequence ID" value="MEI4830926.1"/>
    <property type="molecule type" value="Genomic_DNA"/>
</dbReference>
<feature type="repeat" description="Cell wall-binding" evidence="6">
    <location>
        <begin position="1040"/>
        <end position="1059"/>
    </location>
</feature>
<dbReference type="Gene3D" id="2.60.40.1120">
    <property type="entry name" value="Carboxypeptidase-like, regulatory domain"/>
    <property type="match status" value="2"/>
</dbReference>